<dbReference type="Gene3D" id="1.20.5.500">
    <property type="entry name" value="Single helix bin"/>
    <property type="match status" value="1"/>
</dbReference>
<feature type="compositionally biased region" description="Basic and acidic residues" evidence="16">
    <location>
        <begin position="356"/>
        <end position="380"/>
    </location>
</feature>
<dbReference type="AlphaFoldDB" id="A0A8C9HQM0"/>
<evidence type="ECO:0000256" key="16">
    <source>
        <dbReference type="SAM" id="MobiDB-lite"/>
    </source>
</evidence>
<dbReference type="PANTHER" id="PTHR45616">
    <property type="entry name" value="GATA-TYPE DOMAIN-CONTAINING PROTEIN"/>
    <property type="match status" value="1"/>
</dbReference>
<organism evidence="18 19">
    <name type="scientific">Piliocolobus tephrosceles</name>
    <name type="common">Ugandan red Colobus</name>
    <dbReference type="NCBI Taxonomy" id="591936"/>
    <lineage>
        <taxon>Eukaryota</taxon>
        <taxon>Metazoa</taxon>
        <taxon>Chordata</taxon>
        <taxon>Craniata</taxon>
        <taxon>Vertebrata</taxon>
        <taxon>Euteleostomi</taxon>
        <taxon>Mammalia</taxon>
        <taxon>Eutheria</taxon>
        <taxon>Euarchontoglires</taxon>
        <taxon>Primates</taxon>
        <taxon>Haplorrhini</taxon>
        <taxon>Catarrhini</taxon>
        <taxon>Cercopithecidae</taxon>
        <taxon>Colobinae</taxon>
        <taxon>Piliocolobus</taxon>
    </lineage>
</organism>
<evidence type="ECO:0000256" key="9">
    <source>
        <dbReference type="ARBA" id="ARBA00037766"/>
    </source>
</evidence>
<dbReference type="GO" id="GO:0016363">
    <property type="term" value="C:nuclear matrix"/>
    <property type="evidence" value="ECO:0007669"/>
    <property type="project" value="UniProtKB-SubCell"/>
</dbReference>
<evidence type="ECO:0000256" key="15">
    <source>
        <dbReference type="SAM" id="Coils"/>
    </source>
</evidence>
<dbReference type="Pfam" id="PF00038">
    <property type="entry name" value="Filament"/>
    <property type="match status" value="1"/>
</dbReference>
<name>A0A8C9HQM0_9PRIM</name>
<dbReference type="PROSITE" id="PS51842">
    <property type="entry name" value="IF_ROD_2"/>
    <property type="match status" value="1"/>
</dbReference>
<sequence>KSIHFTQCDTYPLSLSHSYTSGPGARISSLIYDRASGMGGISVVTVNQSQLSPLNLEVVPNIQAMHTLEKEQIMTLNKFASVIDKVRFLEQQNKMLETKRSLLQEQKTAQSNKHNMFESYLNNLRRQLETLGQEKLKLEAELVNMQGLVEDFKNKHEDEINKRTEMENEFVPIKKNVDEAYVNKVELESRLEGLTDEINFLRQLYEEEIRELQSQISDTSVVLSMDNSRSLDMDSIIAEANAQYEEMANRSRAEAESMDQIKHEELQSLAGRHGDHLRSTKTELSEMNRNISRPQAETEDLKGRKSSLEAAIANAEQRGELALKKANTKVSQLEAALQRVRQDVAQQLREQQELMNERHAGPGHRDRHLQEAAGGEESRLESGMQNMSIHRKTTSDSAGGLSSAFGGLKPRYALIRMCGLSPYNCRTVPTWKRNMF</sequence>
<dbReference type="FunFam" id="1.20.5.1160:FF:000001">
    <property type="entry name" value="Keratin type II"/>
    <property type="match status" value="1"/>
</dbReference>
<evidence type="ECO:0000256" key="8">
    <source>
        <dbReference type="ARBA" id="ARBA00023242"/>
    </source>
</evidence>
<dbReference type="Ensembl" id="ENSPTET00000035632.1">
    <property type="protein sequence ID" value="ENSPTEP00000025134.1"/>
    <property type="gene ID" value="ENSPTEG00000025494.1"/>
</dbReference>
<evidence type="ECO:0000259" key="17">
    <source>
        <dbReference type="PROSITE" id="PS51842"/>
    </source>
</evidence>
<keyword evidence="4" id="KW-0963">Cytoplasm</keyword>
<reference evidence="18" key="2">
    <citation type="submission" date="2025-09" db="UniProtKB">
        <authorList>
            <consortium name="Ensembl"/>
        </authorList>
    </citation>
    <scope>IDENTIFICATION</scope>
</reference>
<evidence type="ECO:0000313" key="18">
    <source>
        <dbReference type="Ensembl" id="ENSPTEP00000025134.1"/>
    </source>
</evidence>
<evidence type="ECO:0000313" key="19">
    <source>
        <dbReference type="Proteomes" id="UP000694416"/>
    </source>
</evidence>
<evidence type="ECO:0000256" key="6">
    <source>
        <dbReference type="ARBA" id="ARBA00022754"/>
    </source>
</evidence>
<evidence type="ECO:0000256" key="10">
    <source>
        <dbReference type="ARBA" id="ARBA00039429"/>
    </source>
</evidence>
<comment type="subcellular location">
    <subcellularLocation>
        <location evidence="2">Cytoplasm</location>
    </subcellularLocation>
    <subcellularLocation>
        <location evidence="1">Nucleus matrix</location>
    </subcellularLocation>
    <subcellularLocation>
        <location evidence="3">Nucleus</location>
        <location evidence="3">Nucleoplasm</location>
    </subcellularLocation>
</comment>
<protein>
    <recommendedName>
        <fullName evidence="10">Keratin, type II cytoskeletal 8</fullName>
    </recommendedName>
    <alternativeName>
        <fullName evidence="12">Cytokeratin-8</fullName>
    </alternativeName>
    <alternativeName>
        <fullName evidence="11">Keratin-8</fullName>
    </alternativeName>
    <alternativeName>
        <fullName evidence="13">Type-II keratin Kb8</fullName>
    </alternativeName>
</protein>
<feature type="region of interest" description="Disordered" evidence="16">
    <location>
        <begin position="356"/>
        <end position="382"/>
    </location>
</feature>
<comment type="function">
    <text evidence="9">Together with KRT19, helps to link the contractile apparatus to dystrophin at the costameres of striated muscle.</text>
</comment>
<keyword evidence="8" id="KW-0539">Nucleus</keyword>
<dbReference type="GO" id="GO:0005737">
    <property type="term" value="C:cytoplasm"/>
    <property type="evidence" value="ECO:0007669"/>
    <property type="project" value="UniProtKB-SubCell"/>
</dbReference>
<dbReference type="Gene3D" id="1.20.5.1160">
    <property type="entry name" value="Vasodilator-stimulated phosphoprotein"/>
    <property type="match status" value="1"/>
</dbReference>
<keyword evidence="5" id="KW-0416">Keratin</keyword>
<proteinExistence type="inferred from homology"/>
<feature type="domain" description="IF rod" evidence="17">
    <location>
        <begin position="69"/>
        <end position="356"/>
    </location>
</feature>
<evidence type="ECO:0000256" key="4">
    <source>
        <dbReference type="ARBA" id="ARBA00022490"/>
    </source>
</evidence>
<evidence type="ECO:0000256" key="2">
    <source>
        <dbReference type="ARBA" id="ARBA00004496"/>
    </source>
</evidence>
<dbReference type="PRINTS" id="PR01276">
    <property type="entry name" value="TYPE2KERATIN"/>
</dbReference>
<keyword evidence="19" id="KW-1185">Reference proteome</keyword>
<dbReference type="FunFam" id="1.20.5.500:FF:000001">
    <property type="entry name" value="Type II keratin 23"/>
    <property type="match status" value="1"/>
</dbReference>
<evidence type="ECO:0000256" key="13">
    <source>
        <dbReference type="ARBA" id="ARBA00043133"/>
    </source>
</evidence>
<dbReference type="GO" id="GO:0005654">
    <property type="term" value="C:nucleoplasm"/>
    <property type="evidence" value="ECO:0007669"/>
    <property type="project" value="UniProtKB-SubCell"/>
</dbReference>
<evidence type="ECO:0000256" key="7">
    <source>
        <dbReference type="ARBA" id="ARBA00023054"/>
    </source>
</evidence>
<evidence type="ECO:0000256" key="12">
    <source>
        <dbReference type="ARBA" id="ARBA00042964"/>
    </source>
</evidence>
<evidence type="ECO:0000256" key="5">
    <source>
        <dbReference type="ARBA" id="ARBA00022744"/>
    </source>
</evidence>
<evidence type="ECO:0000256" key="14">
    <source>
        <dbReference type="ARBA" id="ARBA00061646"/>
    </source>
</evidence>
<accession>A0A8C9HQM0</accession>
<dbReference type="InterPro" id="IPR003054">
    <property type="entry name" value="Keratin_II"/>
</dbReference>
<reference evidence="18" key="1">
    <citation type="submission" date="2025-08" db="UniProtKB">
        <authorList>
            <consortium name="Ensembl"/>
        </authorList>
    </citation>
    <scope>IDENTIFICATION</scope>
</reference>
<keyword evidence="7 15" id="KW-0175">Coiled coil</keyword>
<dbReference type="PANTHER" id="PTHR45616:SF26">
    <property type="entry name" value="KERATIN, TYPE II CYTOSKELETAL 8"/>
    <property type="match status" value="1"/>
</dbReference>
<evidence type="ECO:0000256" key="1">
    <source>
        <dbReference type="ARBA" id="ARBA00004109"/>
    </source>
</evidence>
<feature type="coiled-coil region" evidence="15">
    <location>
        <begin position="86"/>
        <end position="211"/>
    </location>
</feature>
<dbReference type="Gene3D" id="1.20.5.170">
    <property type="match status" value="1"/>
</dbReference>
<comment type="similarity">
    <text evidence="14">Belongs to the intermediate filament family.</text>
</comment>
<dbReference type="SMART" id="SM01391">
    <property type="entry name" value="Filament"/>
    <property type="match status" value="1"/>
</dbReference>
<dbReference type="SUPFAM" id="SSF64593">
    <property type="entry name" value="Intermediate filament protein, coiled coil region"/>
    <property type="match status" value="3"/>
</dbReference>
<dbReference type="GO" id="GO:0045095">
    <property type="term" value="C:keratin filament"/>
    <property type="evidence" value="ECO:0007669"/>
    <property type="project" value="InterPro"/>
</dbReference>
<evidence type="ECO:0000256" key="3">
    <source>
        <dbReference type="ARBA" id="ARBA00004642"/>
    </source>
</evidence>
<dbReference type="Proteomes" id="UP000694416">
    <property type="component" value="Unplaced"/>
</dbReference>
<evidence type="ECO:0000256" key="11">
    <source>
        <dbReference type="ARBA" id="ARBA00042886"/>
    </source>
</evidence>
<keyword evidence="6" id="KW-0403">Intermediate filament</keyword>
<dbReference type="InterPro" id="IPR039008">
    <property type="entry name" value="IF_rod_dom"/>
</dbReference>